<evidence type="ECO:0008006" key="3">
    <source>
        <dbReference type="Google" id="ProtNLM"/>
    </source>
</evidence>
<keyword evidence="2" id="KW-1185">Reference proteome</keyword>
<evidence type="ECO:0000313" key="1">
    <source>
        <dbReference type="EMBL" id="SDQ88065.1"/>
    </source>
</evidence>
<evidence type="ECO:0000313" key="2">
    <source>
        <dbReference type="Proteomes" id="UP000199570"/>
    </source>
</evidence>
<dbReference type="AlphaFoldDB" id="A0A1H1EGY9"/>
<protein>
    <recommendedName>
        <fullName evidence="3">Phage tail protein</fullName>
    </recommendedName>
</protein>
<dbReference type="OrthoDB" id="7032839at2"/>
<accession>A0A1H1EGY9</accession>
<gene>
    <name evidence="1" type="ORF">SAMN04490195_2198</name>
</gene>
<reference evidence="2" key="1">
    <citation type="submission" date="2016-10" db="EMBL/GenBank/DDBJ databases">
        <authorList>
            <person name="Varghese N."/>
            <person name="Submissions S."/>
        </authorList>
    </citation>
    <scope>NUCLEOTIDE SEQUENCE [LARGE SCALE GENOMIC DNA]</scope>
    <source>
        <strain evidence="2">BS3775</strain>
    </source>
</reference>
<name>A0A1H1EGY9_9PSED</name>
<proteinExistence type="predicted"/>
<organism evidence="1 2">
    <name type="scientific">Pseudomonas moorei</name>
    <dbReference type="NCBI Taxonomy" id="395599"/>
    <lineage>
        <taxon>Bacteria</taxon>
        <taxon>Pseudomonadati</taxon>
        <taxon>Pseudomonadota</taxon>
        <taxon>Gammaproteobacteria</taxon>
        <taxon>Pseudomonadales</taxon>
        <taxon>Pseudomonadaceae</taxon>
        <taxon>Pseudomonas</taxon>
    </lineage>
</organism>
<sequence length="154" mass="15960">MQTTNLSVTYGDKAFVGWNFVDLPLGAALLAAAQQIDVAADLARRVVLGDSLRAVEYQLTAQEAEAFAAAGYTGDMPPSVQAWADAAELEPKAATDSIIAEADAWKTALYAIRAARLKGKQRALKATSHDAAEALADTAIAAIRDSIAGVGNAG</sequence>
<dbReference type="EMBL" id="FNKJ01000003">
    <property type="protein sequence ID" value="SDQ88065.1"/>
    <property type="molecule type" value="Genomic_DNA"/>
</dbReference>
<dbReference type="RefSeq" id="WP_090321315.1">
    <property type="nucleotide sequence ID" value="NZ_FNKJ01000003.1"/>
</dbReference>
<dbReference type="Proteomes" id="UP000199570">
    <property type="component" value="Unassembled WGS sequence"/>
</dbReference>